<feature type="non-terminal residue" evidence="10">
    <location>
        <position position="425"/>
    </location>
</feature>
<keyword evidence="4 10" id="KW-0808">Transferase</keyword>
<dbReference type="SMART" id="SM00387">
    <property type="entry name" value="HATPase_c"/>
    <property type="match status" value="1"/>
</dbReference>
<accession>A0A5J4R991</accession>
<evidence type="ECO:0000256" key="4">
    <source>
        <dbReference type="ARBA" id="ARBA00022679"/>
    </source>
</evidence>
<dbReference type="InterPro" id="IPR005467">
    <property type="entry name" value="His_kinase_dom"/>
</dbReference>
<dbReference type="Pfam" id="PF02518">
    <property type="entry name" value="HATPase_c"/>
    <property type="match status" value="1"/>
</dbReference>
<evidence type="ECO:0000259" key="9">
    <source>
        <dbReference type="PROSITE" id="PS50109"/>
    </source>
</evidence>
<dbReference type="EC" id="2.7.13.3" evidence="2"/>
<keyword evidence="6 10" id="KW-0418">Kinase</keyword>
<dbReference type="InterPro" id="IPR003594">
    <property type="entry name" value="HATPase_dom"/>
</dbReference>
<dbReference type="InterPro" id="IPR050428">
    <property type="entry name" value="TCS_sensor_his_kinase"/>
</dbReference>
<evidence type="ECO:0000256" key="2">
    <source>
        <dbReference type="ARBA" id="ARBA00012438"/>
    </source>
</evidence>
<evidence type="ECO:0000256" key="1">
    <source>
        <dbReference type="ARBA" id="ARBA00000085"/>
    </source>
</evidence>
<dbReference type="AlphaFoldDB" id="A0A5J4R991"/>
<dbReference type="PANTHER" id="PTHR45436">
    <property type="entry name" value="SENSOR HISTIDINE KINASE YKOH"/>
    <property type="match status" value="1"/>
</dbReference>
<keyword evidence="3" id="KW-0597">Phosphoprotein</keyword>
<dbReference type="InterPro" id="IPR036890">
    <property type="entry name" value="HATPase_C_sf"/>
</dbReference>
<organism evidence="10">
    <name type="scientific">termite gut metagenome</name>
    <dbReference type="NCBI Taxonomy" id="433724"/>
    <lineage>
        <taxon>unclassified sequences</taxon>
        <taxon>metagenomes</taxon>
        <taxon>organismal metagenomes</taxon>
    </lineage>
</organism>
<dbReference type="GO" id="GO:0005886">
    <property type="term" value="C:plasma membrane"/>
    <property type="evidence" value="ECO:0007669"/>
    <property type="project" value="TreeGrafter"/>
</dbReference>
<dbReference type="Gene3D" id="3.30.565.10">
    <property type="entry name" value="Histidine kinase-like ATPase, C-terminal domain"/>
    <property type="match status" value="1"/>
</dbReference>
<comment type="catalytic activity">
    <reaction evidence="1">
        <text>ATP + protein L-histidine = ADP + protein N-phospho-L-histidine.</text>
        <dbReference type="EC" id="2.7.13.3"/>
    </reaction>
</comment>
<feature type="transmembrane region" description="Helical" evidence="8">
    <location>
        <begin position="12"/>
        <end position="33"/>
    </location>
</feature>
<keyword evidence="8" id="KW-0472">Membrane</keyword>
<evidence type="ECO:0000256" key="7">
    <source>
        <dbReference type="ARBA" id="ARBA00022989"/>
    </source>
</evidence>
<dbReference type="GO" id="GO:0000155">
    <property type="term" value="F:phosphorelay sensor kinase activity"/>
    <property type="evidence" value="ECO:0007669"/>
    <property type="project" value="InterPro"/>
</dbReference>
<dbReference type="InterPro" id="IPR036097">
    <property type="entry name" value="HisK_dim/P_sf"/>
</dbReference>
<evidence type="ECO:0000256" key="5">
    <source>
        <dbReference type="ARBA" id="ARBA00022692"/>
    </source>
</evidence>
<feature type="domain" description="Histidine kinase" evidence="9">
    <location>
        <begin position="223"/>
        <end position="425"/>
    </location>
</feature>
<evidence type="ECO:0000256" key="6">
    <source>
        <dbReference type="ARBA" id="ARBA00022777"/>
    </source>
</evidence>
<evidence type="ECO:0000313" key="10">
    <source>
        <dbReference type="EMBL" id="KAA6330308.1"/>
    </source>
</evidence>
<dbReference type="Gene3D" id="1.10.287.130">
    <property type="match status" value="1"/>
</dbReference>
<dbReference type="CDD" id="cd00082">
    <property type="entry name" value="HisKA"/>
    <property type="match status" value="1"/>
</dbReference>
<dbReference type="InterPro" id="IPR003661">
    <property type="entry name" value="HisK_dim/P_dom"/>
</dbReference>
<protein>
    <recommendedName>
        <fullName evidence="2">histidine kinase</fullName>
        <ecNumber evidence="2">2.7.13.3</ecNumber>
    </recommendedName>
</protein>
<sequence>MKTRKLLNETLIYYSKFGIILLLLTVPVFYYFYDKHYAHEIDEFLLEKKEEFNKKSLQSLKIEEIPMWNRFNDDDEVILPHANQQEENRFVNEDFYYAQERKKESYRVLYAKIQIENRPYILMVRLNIHETQKIIKSANLLQFFLFFCLMFGFVLVTRVVYKKLWKPFYLTLREIEQFNIQKNEVPQFQETSIQEFRQLNDALGKLVSNNLQAYKIQKEFTENASHEMQTPLAVFQSKLDILLQQSNLSKEQLLIIQSLYNVTSRLTRINKNLLLLAKMDNLQFLDTEALNVPVVIAGSLSFFTEQAEANAIRIETDITPEDCIVQSNKTLLESLINNLITNAIKHNLPEGIIRISFQNRRLAIENTGVSNELDNTTLFRRFGRMSKTTKGSGLGLAIVQQICTLYRWQIEYRYTGNRHQFIIIF</sequence>
<dbReference type="SUPFAM" id="SSF55874">
    <property type="entry name" value="ATPase domain of HSP90 chaperone/DNA topoisomerase II/histidine kinase"/>
    <property type="match status" value="1"/>
</dbReference>
<name>A0A5J4R991_9ZZZZ</name>
<reference evidence="10" key="1">
    <citation type="submission" date="2019-03" db="EMBL/GenBank/DDBJ databases">
        <title>Single cell metagenomics reveals metabolic interactions within the superorganism composed of flagellate Streblomastix strix and complex community of Bacteroidetes bacteria on its surface.</title>
        <authorList>
            <person name="Treitli S.C."/>
            <person name="Kolisko M."/>
            <person name="Husnik F."/>
            <person name="Keeling P."/>
            <person name="Hampl V."/>
        </authorList>
    </citation>
    <scope>NUCLEOTIDE SEQUENCE</scope>
    <source>
        <strain evidence="10">STM</strain>
    </source>
</reference>
<keyword evidence="7 8" id="KW-1133">Transmembrane helix</keyword>
<comment type="caution">
    <text evidence="10">The sequence shown here is derived from an EMBL/GenBank/DDBJ whole genome shotgun (WGS) entry which is preliminary data.</text>
</comment>
<dbReference type="SMART" id="SM00388">
    <property type="entry name" value="HisKA"/>
    <property type="match status" value="1"/>
</dbReference>
<feature type="transmembrane region" description="Helical" evidence="8">
    <location>
        <begin position="140"/>
        <end position="161"/>
    </location>
</feature>
<proteinExistence type="predicted"/>
<dbReference type="SUPFAM" id="SSF47384">
    <property type="entry name" value="Homodimeric domain of signal transducing histidine kinase"/>
    <property type="match status" value="1"/>
</dbReference>
<dbReference type="PANTHER" id="PTHR45436:SF5">
    <property type="entry name" value="SENSOR HISTIDINE KINASE TRCS"/>
    <property type="match status" value="1"/>
</dbReference>
<evidence type="ECO:0000256" key="8">
    <source>
        <dbReference type="SAM" id="Phobius"/>
    </source>
</evidence>
<dbReference type="CDD" id="cd00075">
    <property type="entry name" value="HATPase"/>
    <property type="match status" value="1"/>
</dbReference>
<dbReference type="PROSITE" id="PS50109">
    <property type="entry name" value="HIS_KIN"/>
    <property type="match status" value="1"/>
</dbReference>
<evidence type="ECO:0000256" key="3">
    <source>
        <dbReference type="ARBA" id="ARBA00022553"/>
    </source>
</evidence>
<gene>
    <name evidence="10" type="ORF">EZS27_020977</name>
</gene>
<dbReference type="EMBL" id="SNRY01001521">
    <property type="protein sequence ID" value="KAA6330308.1"/>
    <property type="molecule type" value="Genomic_DNA"/>
</dbReference>
<keyword evidence="5 8" id="KW-0812">Transmembrane</keyword>
<dbReference type="Pfam" id="PF00512">
    <property type="entry name" value="HisKA"/>
    <property type="match status" value="1"/>
</dbReference>